<keyword evidence="11" id="KW-1185">Reference proteome</keyword>
<feature type="transmembrane region" description="Helical" evidence="8">
    <location>
        <begin position="160"/>
        <end position="178"/>
    </location>
</feature>
<evidence type="ECO:0000256" key="5">
    <source>
        <dbReference type="ARBA" id="ARBA00022989"/>
    </source>
</evidence>
<evidence type="ECO:0000256" key="4">
    <source>
        <dbReference type="ARBA" id="ARBA00022692"/>
    </source>
</evidence>
<keyword evidence="4 8" id="KW-0812">Transmembrane</keyword>
<dbReference type="SUPFAM" id="SSF103473">
    <property type="entry name" value="MFS general substrate transporter"/>
    <property type="match status" value="1"/>
</dbReference>
<comment type="caution">
    <text evidence="10">The sequence shown here is derived from an EMBL/GenBank/DDBJ whole genome shotgun (WGS) entry which is preliminary data.</text>
</comment>
<evidence type="ECO:0000313" key="11">
    <source>
        <dbReference type="Proteomes" id="UP001448207"/>
    </source>
</evidence>
<dbReference type="InterPro" id="IPR020846">
    <property type="entry name" value="MFS_dom"/>
</dbReference>
<dbReference type="InterPro" id="IPR036259">
    <property type="entry name" value="MFS_trans_sf"/>
</dbReference>
<evidence type="ECO:0000256" key="1">
    <source>
        <dbReference type="ARBA" id="ARBA00004141"/>
    </source>
</evidence>
<comment type="subcellular location">
    <subcellularLocation>
        <location evidence="1">Membrane</location>
        <topology evidence="1">Multi-pass membrane protein</topology>
    </subcellularLocation>
</comment>
<sequence length="601" mass="66632">MFIYPITKLYLICSFVSIGSLAYGYNSGALIAVNVLDKRDSGYQNTKVEDNVLLVVPLALSCLGALCSGLVADFIGRKRSFGVAAMLDLIGSLIQLLARKYWEFLLGRLIASFSVGGRYLKSNARLITLHQLGITLGFSVAFWIGYALHKYTFDKAWRISIGLQIVPAVVLLAGLLFIPESPRWLLCHDRKDEGFGILTDLRCAKDEPIKDTVRMEYTRILENVGYDRQCDAQGVGGLWSKGIENNARRTLLGTSIQSASQLSGISALQTYLPQLAGPVLGTKRVSALLFLSIGSTISLIFTILVFFYVDRLNRRKILICGGLGMGVCMIVIVIITGLQTEITDKNTDSESLGALLGFNMSSINRKPSIAIVSLIFGFMAIHSASFGTLAWVYPAEIYTQLIRAKAIGITVAANFCVQIFIVEIAPLMFLNILWGTYIIFGCLCFLISILIYYYYPETKGRSLEEIHLIFSGALFNQRAEAHHPSTAAETLFQMAKISIEESESEFESKEKDKPRSISDLESTSESLMPPICGLSRRKTAPAVMLTRFPDSALLRTKNLRRQQNININNNNNSKEESSLSIRSNPIRRTRKISPYLSIDIP</sequence>
<feature type="transmembrane region" description="Helical" evidence="8">
    <location>
        <begin position="434"/>
        <end position="455"/>
    </location>
</feature>
<protein>
    <recommendedName>
        <fullName evidence="9">Major facilitator superfamily (MFS) profile domain-containing protein</fullName>
    </recommendedName>
</protein>
<reference evidence="10 11" key="1">
    <citation type="submission" date="2024-04" db="EMBL/GenBank/DDBJ databases">
        <title>Symmetric and asymmetric DNA N6-adenine methylation regulates different biological responses in Mucorales.</title>
        <authorList>
            <consortium name="Lawrence Berkeley National Laboratory"/>
            <person name="Lax C."/>
            <person name="Mondo S.J."/>
            <person name="Osorio-Concepcion M."/>
            <person name="Muszewska A."/>
            <person name="Corrochano-Luque M."/>
            <person name="Gutierrez G."/>
            <person name="Riley R."/>
            <person name="Lipzen A."/>
            <person name="Guo J."/>
            <person name="Hundley H."/>
            <person name="Amirebrahimi M."/>
            <person name="Ng V."/>
            <person name="Lorenzo-Gutierrez D."/>
            <person name="Binder U."/>
            <person name="Yang J."/>
            <person name="Song Y."/>
            <person name="Canovas D."/>
            <person name="Navarro E."/>
            <person name="Freitag M."/>
            <person name="Gabaldon T."/>
            <person name="Grigoriev I.V."/>
            <person name="Corrochano L.M."/>
            <person name="Nicolas F.E."/>
            <person name="Garre V."/>
        </authorList>
    </citation>
    <scope>NUCLEOTIDE SEQUENCE [LARGE SCALE GENOMIC DNA]</scope>
    <source>
        <strain evidence="10 11">L51</strain>
    </source>
</reference>
<keyword evidence="6 8" id="KW-0472">Membrane</keyword>
<gene>
    <name evidence="10" type="ORF">J3Q64DRAFT_1826611</name>
</gene>
<feature type="transmembrane region" description="Helical" evidence="8">
    <location>
        <begin position="369"/>
        <end position="394"/>
    </location>
</feature>
<feature type="transmembrane region" description="Helical" evidence="8">
    <location>
        <begin position="406"/>
        <end position="428"/>
    </location>
</feature>
<dbReference type="InterPro" id="IPR003663">
    <property type="entry name" value="Sugar/inositol_transpt"/>
</dbReference>
<proteinExistence type="inferred from homology"/>
<evidence type="ECO:0000259" key="9">
    <source>
        <dbReference type="PROSITE" id="PS50850"/>
    </source>
</evidence>
<feature type="transmembrane region" description="Helical" evidence="8">
    <location>
        <begin position="127"/>
        <end position="148"/>
    </location>
</feature>
<dbReference type="EMBL" id="JBCLYO010000049">
    <property type="protein sequence ID" value="KAL0073961.1"/>
    <property type="molecule type" value="Genomic_DNA"/>
</dbReference>
<evidence type="ECO:0000313" key="10">
    <source>
        <dbReference type="EMBL" id="KAL0073961.1"/>
    </source>
</evidence>
<evidence type="ECO:0000256" key="2">
    <source>
        <dbReference type="ARBA" id="ARBA00010992"/>
    </source>
</evidence>
<dbReference type="PRINTS" id="PR00171">
    <property type="entry name" value="SUGRTRNSPORT"/>
</dbReference>
<feature type="transmembrane region" description="Helical" evidence="8">
    <location>
        <begin position="52"/>
        <end position="74"/>
    </location>
</feature>
<dbReference type="PANTHER" id="PTHR48022">
    <property type="entry name" value="PLASTIDIC GLUCOSE TRANSPORTER 4"/>
    <property type="match status" value="1"/>
</dbReference>
<organism evidence="10 11">
    <name type="scientific">Phycomyces blakesleeanus</name>
    <dbReference type="NCBI Taxonomy" id="4837"/>
    <lineage>
        <taxon>Eukaryota</taxon>
        <taxon>Fungi</taxon>
        <taxon>Fungi incertae sedis</taxon>
        <taxon>Mucoromycota</taxon>
        <taxon>Mucoromycotina</taxon>
        <taxon>Mucoromycetes</taxon>
        <taxon>Mucorales</taxon>
        <taxon>Phycomycetaceae</taxon>
        <taxon>Phycomyces</taxon>
    </lineage>
</organism>
<comment type="similarity">
    <text evidence="2">Belongs to the major facilitator superfamily. Sugar transporter (TC 2.A.1.1) family.</text>
</comment>
<dbReference type="PROSITE" id="PS00216">
    <property type="entry name" value="SUGAR_TRANSPORT_1"/>
    <property type="match status" value="1"/>
</dbReference>
<evidence type="ECO:0000256" key="8">
    <source>
        <dbReference type="SAM" id="Phobius"/>
    </source>
</evidence>
<dbReference type="InterPro" id="IPR050360">
    <property type="entry name" value="MFS_Sugar_Transporters"/>
</dbReference>
<feature type="transmembrane region" description="Helical" evidence="8">
    <location>
        <begin position="287"/>
        <end position="309"/>
    </location>
</feature>
<name>A0ABR3AGH2_PHYBL</name>
<feature type="transmembrane region" description="Helical" evidence="8">
    <location>
        <begin position="9"/>
        <end position="32"/>
    </location>
</feature>
<feature type="transmembrane region" description="Helical" evidence="8">
    <location>
        <begin position="316"/>
        <end position="338"/>
    </location>
</feature>
<feature type="compositionally biased region" description="Basic and acidic residues" evidence="7">
    <location>
        <begin position="506"/>
        <end position="518"/>
    </location>
</feature>
<dbReference type="Proteomes" id="UP001448207">
    <property type="component" value="Unassembled WGS sequence"/>
</dbReference>
<feature type="region of interest" description="Disordered" evidence="7">
    <location>
        <begin position="502"/>
        <end position="528"/>
    </location>
</feature>
<dbReference type="InterPro" id="IPR005828">
    <property type="entry name" value="MFS_sugar_transport-like"/>
</dbReference>
<dbReference type="PANTHER" id="PTHR48022:SF2">
    <property type="entry name" value="PLASTIDIC GLUCOSE TRANSPORTER 4"/>
    <property type="match status" value="1"/>
</dbReference>
<evidence type="ECO:0000256" key="3">
    <source>
        <dbReference type="ARBA" id="ARBA00022448"/>
    </source>
</evidence>
<evidence type="ECO:0000256" key="6">
    <source>
        <dbReference type="ARBA" id="ARBA00023136"/>
    </source>
</evidence>
<evidence type="ECO:0000256" key="7">
    <source>
        <dbReference type="SAM" id="MobiDB-lite"/>
    </source>
</evidence>
<dbReference type="Pfam" id="PF00083">
    <property type="entry name" value="Sugar_tr"/>
    <property type="match status" value="1"/>
</dbReference>
<keyword evidence="3" id="KW-0813">Transport</keyword>
<dbReference type="PROSITE" id="PS50850">
    <property type="entry name" value="MFS"/>
    <property type="match status" value="1"/>
</dbReference>
<keyword evidence="5 8" id="KW-1133">Transmembrane helix</keyword>
<feature type="transmembrane region" description="Helical" evidence="8">
    <location>
        <begin position="81"/>
        <end position="98"/>
    </location>
</feature>
<dbReference type="InterPro" id="IPR005829">
    <property type="entry name" value="Sugar_transporter_CS"/>
</dbReference>
<dbReference type="Gene3D" id="1.20.1250.20">
    <property type="entry name" value="MFS general substrate transporter like domains"/>
    <property type="match status" value="1"/>
</dbReference>
<feature type="domain" description="Major facilitator superfamily (MFS) profile" evidence="9">
    <location>
        <begin position="12"/>
        <end position="459"/>
    </location>
</feature>
<accession>A0ABR3AGH2</accession>